<keyword evidence="5" id="KW-1185">Reference proteome</keyword>
<feature type="domain" description="HD-GYP" evidence="3">
    <location>
        <begin position="121"/>
        <end position="327"/>
    </location>
</feature>
<dbReference type="PROSITE" id="PS51832">
    <property type="entry name" value="HD_GYP"/>
    <property type="match status" value="1"/>
</dbReference>
<dbReference type="GO" id="GO:0000160">
    <property type="term" value="P:phosphorelay signal transduction system"/>
    <property type="evidence" value="ECO:0007669"/>
    <property type="project" value="InterPro"/>
</dbReference>
<sequence>MQQKKILIVAESRNKLKSIQEFLQGKCLLDICENCIDAYRICRKSPCEYDLLITYCDYPFNILPLIRAIRNDISFIHPYILAVTDDRLKTTTIALKAGADSVVEKETVQDFLRSALEKEKKSTDLRAFTEFAMKIIEYKNFPTYEHSKNVKIISSILANLYFLENKKIDFQFHDNLRIAALFHDIGKILVPESILCKPSSLTYDEFNTMKSHTRRGAELFSTISKIYPEDELLSACMKVCLYHHEKFDGSGYPHGLKGEQIPLEARIVAIADVFDALTSVRYYRSAYSLEKALRVMEEEKAHYDPYIFHLFMDNIEFFCNLKLDSSHSESPL</sequence>
<reference evidence="4 5" key="1">
    <citation type="submission" date="2007-08" db="EMBL/GenBank/DDBJ databases">
        <title>Complete sequence of Thermotoga lettingae TMO.</title>
        <authorList>
            <consortium name="US DOE Joint Genome Institute"/>
            <person name="Copeland A."/>
            <person name="Lucas S."/>
            <person name="Lapidus A."/>
            <person name="Barry K."/>
            <person name="Glavina del Rio T."/>
            <person name="Dalin E."/>
            <person name="Tice H."/>
            <person name="Pitluck S."/>
            <person name="Foster B."/>
            <person name="Bruce D."/>
            <person name="Schmutz J."/>
            <person name="Larimer F."/>
            <person name="Land M."/>
            <person name="Hauser L."/>
            <person name="Kyrpides N."/>
            <person name="Mikhailova N."/>
            <person name="Nelson K."/>
            <person name="Gogarten J.P."/>
            <person name="Noll K."/>
            <person name="Richardson P."/>
        </authorList>
    </citation>
    <scope>NUCLEOTIDE SEQUENCE [LARGE SCALE GENOMIC DNA]</scope>
    <source>
        <strain evidence="5">ATCC BAA-301 / DSM 14385 / NBRC 107922 / TMO</strain>
    </source>
</reference>
<dbReference type="AlphaFoldDB" id="A8F366"/>
<dbReference type="eggNOG" id="COG3437">
    <property type="taxonomic scope" value="Bacteria"/>
</dbReference>
<reference evidence="4 5" key="2">
    <citation type="journal article" date="2009" name="Proc. Natl. Acad. Sci. U.S.A.">
        <title>On the chimeric nature, thermophilic origin, and phylogenetic placement of the Thermotogales.</title>
        <authorList>
            <person name="Zhaxybayeva O."/>
            <person name="Swithers K.S."/>
            <person name="Lapierre P."/>
            <person name="Fournier G.P."/>
            <person name="Bickhart D.M."/>
            <person name="DeBoy R.T."/>
            <person name="Nelson K.E."/>
            <person name="Nesbo C.L."/>
            <person name="Doolittle W.F."/>
            <person name="Gogarten J.P."/>
            <person name="Noll K.M."/>
        </authorList>
    </citation>
    <scope>NUCLEOTIDE SEQUENCE [LARGE SCALE GENOMIC DNA]</scope>
    <source>
        <strain evidence="5">ATCC BAA-301 / DSM 14385 / NBRC 107922 / TMO</strain>
    </source>
</reference>
<dbReference type="InterPro" id="IPR001789">
    <property type="entry name" value="Sig_transdc_resp-reg_receiver"/>
</dbReference>
<evidence type="ECO:0000259" key="3">
    <source>
        <dbReference type="PROSITE" id="PS51832"/>
    </source>
</evidence>
<dbReference type="STRING" id="416591.Tlet_0027"/>
<organism evidence="4 5">
    <name type="scientific">Pseudothermotoga lettingae (strain ATCC BAA-301 / DSM 14385 / NBRC 107922 / TMO)</name>
    <name type="common">Thermotoga lettingae</name>
    <dbReference type="NCBI Taxonomy" id="416591"/>
    <lineage>
        <taxon>Bacteria</taxon>
        <taxon>Thermotogati</taxon>
        <taxon>Thermotogota</taxon>
        <taxon>Thermotogae</taxon>
        <taxon>Thermotogales</taxon>
        <taxon>Thermotogaceae</taxon>
        <taxon>Pseudothermotoga</taxon>
    </lineage>
</organism>
<dbReference type="Pfam" id="PF13487">
    <property type="entry name" value="HD_5"/>
    <property type="match status" value="1"/>
</dbReference>
<dbReference type="InterPro" id="IPR037522">
    <property type="entry name" value="HD_GYP_dom"/>
</dbReference>
<proteinExistence type="predicted"/>
<dbReference type="PANTHER" id="PTHR45228:SF1">
    <property type="entry name" value="CYCLIC DI-GMP PHOSPHODIESTERASE TM_0186"/>
    <property type="match status" value="1"/>
</dbReference>
<dbReference type="KEGG" id="tle:Tlet_0027"/>
<dbReference type="CDD" id="cd00077">
    <property type="entry name" value="HDc"/>
    <property type="match status" value="1"/>
</dbReference>
<dbReference type="InterPro" id="IPR052020">
    <property type="entry name" value="Cyclic_di-GMP/3'3'-cGAMP_PDE"/>
</dbReference>
<comment type="caution">
    <text evidence="1">Lacks conserved residue(s) required for the propagation of feature annotation.</text>
</comment>
<dbReference type="SMART" id="SM00471">
    <property type="entry name" value="HDc"/>
    <property type="match status" value="1"/>
</dbReference>
<dbReference type="GO" id="GO:0016787">
    <property type="term" value="F:hydrolase activity"/>
    <property type="evidence" value="ECO:0007669"/>
    <property type="project" value="UniProtKB-KW"/>
</dbReference>
<dbReference type="Gene3D" id="1.10.3210.10">
    <property type="entry name" value="Hypothetical protein af1432"/>
    <property type="match status" value="1"/>
</dbReference>
<feature type="domain" description="Response regulatory" evidence="2">
    <location>
        <begin position="5"/>
        <end position="120"/>
    </location>
</feature>
<dbReference type="PANTHER" id="PTHR45228">
    <property type="entry name" value="CYCLIC DI-GMP PHOSPHODIESTERASE TM_0186-RELATED"/>
    <property type="match status" value="1"/>
</dbReference>
<dbReference type="SUPFAM" id="SSF52172">
    <property type="entry name" value="CheY-like"/>
    <property type="match status" value="1"/>
</dbReference>
<dbReference type="SUPFAM" id="SSF109604">
    <property type="entry name" value="HD-domain/PDEase-like"/>
    <property type="match status" value="1"/>
</dbReference>
<accession>A8F366</accession>
<dbReference type="PROSITE" id="PS50110">
    <property type="entry name" value="RESPONSE_REGULATORY"/>
    <property type="match status" value="1"/>
</dbReference>
<dbReference type="EMBL" id="CP000812">
    <property type="protein sequence ID" value="ABV32600.1"/>
    <property type="molecule type" value="Genomic_DNA"/>
</dbReference>
<dbReference type="InterPro" id="IPR011006">
    <property type="entry name" value="CheY-like_superfamily"/>
</dbReference>
<evidence type="ECO:0000313" key="5">
    <source>
        <dbReference type="Proteomes" id="UP000002016"/>
    </source>
</evidence>
<dbReference type="RefSeq" id="WP_012002081.1">
    <property type="nucleotide sequence ID" value="NC_009828.1"/>
</dbReference>
<protein>
    <submittedName>
        <fullName evidence="4">Response regulator receiver modulated metal dependent phosphohydrolase</fullName>
    </submittedName>
</protein>
<dbReference type="Proteomes" id="UP000002016">
    <property type="component" value="Chromosome"/>
</dbReference>
<dbReference type="HOGENOM" id="CLU_000445_92_10_0"/>
<evidence type="ECO:0000313" key="4">
    <source>
        <dbReference type="EMBL" id="ABV32600.1"/>
    </source>
</evidence>
<dbReference type="Gene3D" id="3.40.50.2300">
    <property type="match status" value="1"/>
</dbReference>
<evidence type="ECO:0000256" key="1">
    <source>
        <dbReference type="PROSITE-ProRule" id="PRU00169"/>
    </source>
</evidence>
<dbReference type="InterPro" id="IPR003607">
    <property type="entry name" value="HD/PDEase_dom"/>
</dbReference>
<name>A8F366_PSELT</name>
<evidence type="ECO:0000259" key="2">
    <source>
        <dbReference type="PROSITE" id="PS50110"/>
    </source>
</evidence>
<gene>
    <name evidence="4" type="ordered locus">Tlet_0027</name>
</gene>
<keyword evidence="4" id="KW-0378">Hydrolase</keyword>